<organism evidence="1 2">
    <name type="scientific">Coprinellus micaceus</name>
    <name type="common">Glistening ink-cap mushroom</name>
    <name type="synonym">Coprinus micaceus</name>
    <dbReference type="NCBI Taxonomy" id="71717"/>
    <lineage>
        <taxon>Eukaryota</taxon>
        <taxon>Fungi</taxon>
        <taxon>Dikarya</taxon>
        <taxon>Basidiomycota</taxon>
        <taxon>Agaricomycotina</taxon>
        <taxon>Agaricomycetes</taxon>
        <taxon>Agaricomycetidae</taxon>
        <taxon>Agaricales</taxon>
        <taxon>Agaricineae</taxon>
        <taxon>Psathyrellaceae</taxon>
        <taxon>Coprinellus</taxon>
    </lineage>
</organism>
<proteinExistence type="predicted"/>
<keyword evidence="2" id="KW-1185">Reference proteome</keyword>
<dbReference type="InterPro" id="IPR032675">
    <property type="entry name" value="LRR_dom_sf"/>
</dbReference>
<dbReference type="AlphaFoldDB" id="A0A4Y7SEH0"/>
<protein>
    <recommendedName>
        <fullName evidence="3">RNI-like protein</fullName>
    </recommendedName>
</protein>
<reference evidence="1 2" key="1">
    <citation type="journal article" date="2019" name="Nat. Ecol. Evol.">
        <title>Megaphylogeny resolves global patterns of mushroom evolution.</title>
        <authorList>
            <person name="Varga T."/>
            <person name="Krizsan K."/>
            <person name="Foldi C."/>
            <person name="Dima B."/>
            <person name="Sanchez-Garcia M."/>
            <person name="Sanchez-Ramirez S."/>
            <person name="Szollosi G.J."/>
            <person name="Szarkandi J.G."/>
            <person name="Papp V."/>
            <person name="Albert L."/>
            <person name="Andreopoulos W."/>
            <person name="Angelini C."/>
            <person name="Antonin V."/>
            <person name="Barry K.W."/>
            <person name="Bougher N.L."/>
            <person name="Buchanan P."/>
            <person name="Buyck B."/>
            <person name="Bense V."/>
            <person name="Catcheside P."/>
            <person name="Chovatia M."/>
            <person name="Cooper J."/>
            <person name="Damon W."/>
            <person name="Desjardin D."/>
            <person name="Finy P."/>
            <person name="Geml J."/>
            <person name="Haridas S."/>
            <person name="Hughes K."/>
            <person name="Justo A."/>
            <person name="Karasinski D."/>
            <person name="Kautmanova I."/>
            <person name="Kiss B."/>
            <person name="Kocsube S."/>
            <person name="Kotiranta H."/>
            <person name="LaButti K.M."/>
            <person name="Lechner B.E."/>
            <person name="Liimatainen K."/>
            <person name="Lipzen A."/>
            <person name="Lukacs Z."/>
            <person name="Mihaltcheva S."/>
            <person name="Morgado L.N."/>
            <person name="Niskanen T."/>
            <person name="Noordeloos M.E."/>
            <person name="Ohm R.A."/>
            <person name="Ortiz-Santana B."/>
            <person name="Ovrebo C."/>
            <person name="Racz N."/>
            <person name="Riley R."/>
            <person name="Savchenko A."/>
            <person name="Shiryaev A."/>
            <person name="Soop K."/>
            <person name="Spirin V."/>
            <person name="Szebenyi C."/>
            <person name="Tomsovsky M."/>
            <person name="Tulloss R.E."/>
            <person name="Uehling J."/>
            <person name="Grigoriev I.V."/>
            <person name="Vagvolgyi C."/>
            <person name="Papp T."/>
            <person name="Martin F.M."/>
            <person name="Miettinen O."/>
            <person name="Hibbett D.S."/>
            <person name="Nagy L.G."/>
        </authorList>
    </citation>
    <scope>NUCLEOTIDE SEQUENCE [LARGE SCALE GENOMIC DNA]</scope>
    <source>
        <strain evidence="1 2">FP101781</strain>
    </source>
</reference>
<name>A0A4Y7SEH0_COPMI</name>
<evidence type="ECO:0000313" key="2">
    <source>
        <dbReference type="Proteomes" id="UP000298030"/>
    </source>
</evidence>
<dbReference type="SUPFAM" id="SSF52047">
    <property type="entry name" value="RNI-like"/>
    <property type="match status" value="1"/>
</dbReference>
<accession>A0A4Y7SEH0</accession>
<dbReference type="EMBL" id="QPFP01000193">
    <property type="protein sequence ID" value="TEB19396.1"/>
    <property type="molecule type" value="Genomic_DNA"/>
</dbReference>
<dbReference type="Gene3D" id="3.80.10.10">
    <property type="entry name" value="Ribonuclease Inhibitor"/>
    <property type="match status" value="1"/>
</dbReference>
<evidence type="ECO:0000313" key="1">
    <source>
        <dbReference type="EMBL" id="TEB19396.1"/>
    </source>
</evidence>
<gene>
    <name evidence="1" type="ORF">FA13DRAFT_1821000</name>
</gene>
<dbReference type="Proteomes" id="UP000298030">
    <property type="component" value="Unassembled WGS sequence"/>
</dbReference>
<sequence length="421" mass="47765">MPLAMTVTQLLDLHVEILELIAKKEGVQTHSGRLDDPTSYPSVSLRFDRLGRGITGEKLAEQLNVYEARDVLEALSQLPNLEHLDIHCGEIYRSKHPHSFGGFANLRAINLLQFSLTGANLGTLKALLVNNPHLEILPILPASFSGHGDHSWNSLLVESNGIEVSLGDLLTDIPPLKYLEMDARRIGLSSTLSFTCLTELRMRNAFSPLVNDSFWHTLTSNDVHLERLHISPITQPAIDYLLSYEGLKTLKLSPPVANVDVFSDEGAAAQERHRALFQDLLPRHGPTLRNLFFEHLSYAGYGVLLTIRDVCERFEGIRSCPNLETLQLVYYYPDFEHPIIFIRPVAAIMSLINGLVRSAHRPRHLAIQPKRVDYRGFEDGDDERDAYRDRRKVVKHFKRNLRRTVQKGVEFMENIEVIARM</sequence>
<evidence type="ECO:0008006" key="3">
    <source>
        <dbReference type="Google" id="ProtNLM"/>
    </source>
</evidence>
<dbReference type="OrthoDB" id="2893717at2759"/>
<comment type="caution">
    <text evidence="1">The sequence shown here is derived from an EMBL/GenBank/DDBJ whole genome shotgun (WGS) entry which is preliminary data.</text>
</comment>